<gene>
    <name evidence="1" type="ORF">SAMN04488058_101288</name>
</gene>
<protein>
    <submittedName>
        <fullName evidence="1">Uncharacterized protein</fullName>
    </submittedName>
</protein>
<dbReference type="Proteomes" id="UP000199223">
    <property type="component" value="Unassembled WGS sequence"/>
</dbReference>
<keyword evidence="2" id="KW-1185">Reference proteome</keyword>
<evidence type="ECO:0000313" key="2">
    <source>
        <dbReference type="Proteomes" id="UP000199223"/>
    </source>
</evidence>
<dbReference type="STRING" id="856736.SAMN04488058_101288"/>
<dbReference type="EMBL" id="FNZA01000001">
    <property type="protein sequence ID" value="SEI66701.1"/>
    <property type="molecule type" value="Genomic_DNA"/>
</dbReference>
<sequence>MPTQEIMMLRLIIGGVDLAFLPPPEAVSVDGGGRPVSERVTLDGRIVATRSPLPASRRLTVIAPEGFAISAADAEAIRALGDGPFSVTLIGYEPGGTFGGCTFEAPPRFPLTRDPRYRGYELAIYLPQGGP</sequence>
<proteinExistence type="predicted"/>
<organism evidence="1 2">
    <name type="scientific">Deinococcus reticulitermitis</name>
    <dbReference type="NCBI Taxonomy" id="856736"/>
    <lineage>
        <taxon>Bacteria</taxon>
        <taxon>Thermotogati</taxon>
        <taxon>Deinococcota</taxon>
        <taxon>Deinococci</taxon>
        <taxon>Deinococcales</taxon>
        <taxon>Deinococcaceae</taxon>
        <taxon>Deinococcus</taxon>
    </lineage>
</organism>
<dbReference type="AlphaFoldDB" id="A0A1H6SFL0"/>
<reference evidence="2" key="1">
    <citation type="submission" date="2016-10" db="EMBL/GenBank/DDBJ databases">
        <authorList>
            <person name="Varghese N."/>
            <person name="Submissions S."/>
        </authorList>
    </citation>
    <scope>NUCLEOTIDE SEQUENCE [LARGE SCALE GENOMIC DNA]</scope>
    <source>
        <strain evidence="2">CGMCC 1.10218</strain>
    </source>
</reference>
<evidence type="ECO:0000313" key="1">
    <source>
        <dbReference type="EMBL" id="SEI66701.1"/>
    </source>
</evidence>
<name>A0A1H6SFL0_9DEIO</name>
<accession>A0A1H6SFL0</accession>